<dbReference type="Pfam" id="PF00078">
    <property type="entry name" value="RVT_1"/>
    <property type="match status" value="1"/>
</dbReference>
<feature type="compositionally biased region" description="Basic and acidic residues" evidence="1">
    <location>
        <begin position="364"/>
        <end position="375"/>
    </location>
</feature>
<comment type="caution">
    <text evidence="3">The sequence shown here is derived from an EMBL/GenBank/DDBJ whole genome shotgun (WGS) entry which is preliminary data.</text>
</comment>
<accession>A0A5J4X329</accession>
<evidence type="ECO:0000313" key="3">
    <source>
        <dbReference type="EMBL" id="KAA6401045.1"/>
    </source>
</evidence>
<evidence type="ECO:0000259" key="2">
    <source>
        <dbReference type="PROSITE" id="PS50878"/>
    </source>
</evidence>
<gene>
    <name evidence="3" type="ORF">EZS28_003424</name>
</gene>
<evidence type="ECO:0000256" key="1">
    <source>
        <dbReference type="SAM" id="MobiDB-lite"/>
    </source>
</evidence>
<organism evidence="3 4">
    <name type="scientific">Streblomastix strix</name>
    <dbReference type="NCBI Taxonomy" id="222440"/>
    <lineage>
        <taxon>Eukaryota</taxon>
        <taxon>Metamonada</taxon>
        <taxon>Preaxostyla</taxon>
        <taxon>Oxymonadida</taxon>
        <taxon>Streblomastigidae</taxon>
        <taxon>Streblomastix</taxon>
    </lineage>
</organism>
<dbReference type="PANTHER" id="PTHR33050">
    <property type="entry name" value="REVERSE TRANSCRIPTASE DOMAIN-CONTAINING PROTEIN"/>
    <property type="match status" value="1"/>
</dbReference>
<dbReference type="InterPro" id="IPR043128">
    <property type="entry name" value="Rev_trsase/Diguanyl_cyclase"/>
</dbReference>
<dbReference type="Gene3D" id="3.30.70.270">
    <property type="match status" value="1"/>
</dbReference>
<dbReference type="Gene3D" id="3.10.10.10">
    <property type="entry name" value="HIV Type 1 Reverse Transcriptase, subunit A, domain 1"/>
    <property type="match status" value="1"/>
</dbReference>
<dbReference type="EMBL" id="SNRW01000454">
    <property type="protein sequence ID" value="KAA6401045.1"/>
    <property type="molecule type" value="Genomic_DNA"/>
</dbReference>
<sequence>MKPNGSWRKILDASQLNKEIEKLHFKMHRLEDVQYLANQMDYATSLDLKSAFHHITVSPDSIPYLAFNFNINNYAYKTMPFGTKHGPIFFAEAIESILRNIEDGRIIWMDDINWKMRNKINTDNNIFMINIESESDEYMDVGREEIENEFSIERLVQYNIQQKKLEDKITSSADRQTELAQTIDKRSASAHPVPRQRENKPDASPQGWGTTLIYEIQVELIKHDCWSEKEAEMTSNAKEIKIIYYGLLRFEQIYKKMQDKAVLIRSDNTTAVYEIGKWKAKESFNEKIEYIFYLVKRFLLQVVTIHIPGKLNSTTNSQKSHPTNYPSSTVYRSGNYTLKDGKFQMNYKILNQMPQIDIFATQENSRDGTENEKQGSKASTKQFERLASGPAADVGRELLMR</sequence>
<dbReference type="InterPro" id="IPR052055">
    <property type="entry name" value="Hepadnavirus_pol/RT"/>
</dbReference>
<feature type="domain" description="Reverse transcriptase" evidence="2">
    <location>
        <begin position="1"/>
        <end position="213"/>
    </location>
</feature>
<dbReference type="PROSITE" id="PS50878">
    <property type="entry name" value="RT_POL"/>
    <property type="match status" value="1"/>
</dbReference>
<dbReference type="InterPro" id="IPR043502">
    <property type="entry name" value="DNA/RNA_pol_sf"/>
</dbReference>
<name>A0A5J4X329_9EUKA</name>
<feature type="region of interest" description="Disordered" evidence="1">
    <location>
        <begin position="363"/>
        <end position="401"/>
    </location>
</feature>
<dbReference type="PANTHER" id="PTHR33050:SF7">
    <property type="entry name" value="RIBONUCLEASE H"/>
    <property type="match status" value="1"/>
</dbReference>
<dbReference type="Proteomes" id="UP000324800">
    <property type="component" value="Unassembled WGS sequence"/>
</dbReference>
<dbReference type="OrthoDB" id="6761011at2759"/>
<protein>
    <recommendedName>
        <fullName evidence="2">Reverse transcriptase domain-containing protein</fullName>
    </recommendedName>
</protein>
<reference evidence="3 4" key="1">
    <citation type="submission" date="2019-03" db="EMBL/GenBank/DDBJ databases">
        <title>Single cell metagenomics reveals metabolic interactions within the superorganism composed of flagellate Streblomastix strix and complex community of Bacteroidetes bacteria on its surface.</title>
        <authorList>
            <person name="Treitli S.C."/>
            <person name="Kolisko M."/>
            <person name="Husnik F."/>
            <person name="Keeling P."/>
            <person name="Hampl V."/>
        </authorList>
    </citation>
    <scope>NUCLEOTIDE SEQUENCE [LARGE SCALE GENOMIC DNA]</scope>
    <source>
        <strain evidence="3">ST1C</strain>
    </source>
</reference>
<evidence type="ECO:0000313" key="4">
    <source>
        <dbReference type="Proteomes" id="UP000324800"/>
    </source>
</evidence>
<dbReference type="InterPro" id="IPR000477">
    <property type="entry name" value="RT_dom"/>
</dbReference>
<dbReference type="AlphaFoldDB" id="A0A5J4X329"/>
<dbReference type="SUPFAM" id="SSF56672">
    <property type="entry name" value="DNA/RNA polymerases"/>
    <property type="match status" value="1"/>
</dbReference>
<proteinExistence type="predicted"/>
<feature type="region of interest" description="Disordered" evidence="1">
    <location>
        <begin position="176"/>
        <end position="208"/>
    </location>
</feature>